<feature type="region of interest" description="Disordered" evidence="2">
    <location>
        <begin position="224"/>
        <end position="268"/>
    </location>
</feature>
<feature type="compositionally biased region" description="Low complexity" evidence="2">
    <location>
        <begin position="182"/>
        <end position="197"/>
    </location>
</feature>
<keyword evidence="3" id="KW-1133">Transmembrane helix</keyword>
<feature type="region of interest" description="Disordered" evidence="2">
    <location>
        <begin position="93"/>
        <end position="112"/>
    </location>
</feature>
<feature type="region of interest" description="Disordered" evidence="2">
    <location>
        <begin position="122"/>
        <end position="160"/>
    </location>
</feature>
<proteinExistence type="predicted"/>
<dbReference type="Pfam" id="PF01391">
    <property type="entry name" value="Collagen"/>
    <property type="match status" value="1"/>
</dbReference>
<gene>
    <name evidence="5" type="ORF">CGOC_LOCUS621</name>
</gene>
<dbReference type="InterPro" id="IPR002486">
    <property type="entry name" value="Col_cuticle_N"/>
</dbReference>
<accession>A0A3P6QT38</accession>
<dbReference type="AlphaFoldDB" id="A0A3P6QT38"/>
<name>A0A3P6QT38_CYLGO</name>
<keyword evidence="6" id="KW-1185">Reference proteome</keyword>
<evidence type="ECO:0000256" key="3">
    <source>
        <dbReference type="SAM" id="Phobius"/>
    </source>
</evidence>
<reference evidence="5 6" key="1">
    <citation type="submission" date="2018-11" db="EMBL/GenBank/DDBJ databases">
        <authorList>
            <consortium name="Pathogen Informatics"/>
        </authorList>
    </citation>
    <scope>NUCLEOTIDE SEQUENCE [LARGE SCALE GENOMIC DNA]</scope>
</reference>
<dbReference type="PANTHER" id="PTHR24637">
    <property type="entry name" value="COLLAGEN"/>
    <property type="match status" value="1"/>
</dbReference>
<dbReference type="Proteomes" id="UP000271889">
    <property type="component" value="Unassembled WGS sequence"/>
</dbReference>
<feature type="compositionally biased region" description="Pro residues" evidence="2">
    <location>
        <begin position="243"/>
        <end position="261"/>
    </location>
</feature>
<keyword evidence="1" id="KW-0677">Repeat</keyword>
<feature type="region of interest" description="Disordered" evidence="2">
    <location>
        <begin position="283"/>
        <end position="309"/>
    </location>
</feature>
<evidence type="ECO:0000259" key="4">
    <source>
        <dbReference type="SMART" id="SM01088"/>
    </source>
</evidence>
<keyword evidence="3" id="KW-0472">Membrane</keyword>
<dbReference type="GO" id="GO:0042302">
    <property type="term" value="F:structural constituent of cuticle"/>
    <property type="evidence" value="ECO:0007669"/>
    <property type="project" value="InterPro"/>
</dbReference>
<sequence>METAEQKELRRVAFFAIVVSTVAVIAAVVTLPMLYSYVANFQSHLIIETDFCKVSSPEPRFLSLHLKNIVQTRARDMWAEIHHIDGPEFARAKRQYGSSPNPPPAVTGYGPVVNSEPNPTCCPCQQGPAGPPGPPGDDGEDGADGARGNDGTNGKVSDGSMLESAINNDACIICPPGPPGPQGMAGAKGPQGPKGPAGENGTDGKPGLAGMQGPMGMMGMPGRQGVAGPKGAPGRIVNGPAGPAGPPGPPGQQGRPGPPGQTGPQGPQVKNHQILISYQNYFSFQGPRGAPGEPGTCEHCPIPRTPPGY</sequence>
<dbReference type="InterPro" id="IPR008160">
    <property type="entry name" value="Collagen"/>
</dbReference>
<feature type="transmembrane region" description="Helical" evidence="3">
    <location>
        <begin position="12"/>
        <end position="35"/>
    </location>
</feature>
<feature type="region of interest" description="Disordered" evidence="2">
    <location>
        <begin position="172"/>
        <end position="211"/>
    </location>
</feature>
<evidence type="ECO:0000313" key="5">
    <source>
        <dbReference type="EMBL" id="VDK45883.1"/>
    </source>
</evidence>
<organism evidence="5 6">
    <name type="scientific">Cylicostephanus goldi</name>
    <name type="common">Nematode worm</name>
    <dbReference type="NCBI Taxonomy" id="71465"/>
    <lineage>
        <taxon>Eukaryota</taxon>
        <taxon>Metazoa</taxon>
        <taxon>Ecdysozoa</taxon>
        <taxon>Nematoda</taxon>
        <taxon>Chromadorea</taxon>
        <taxon>Rhabditida</taxon>
        <taxon>Rhabditina</taxon>
        <taxon>Rhabditomorpha</taxon>
        <taxon>Strongyloidea</taxon>
        <taxon>Strongylidae</taxon>
        <taxon>Cylicostephanus</taxon>
    </lineage>
</organism>
<dbReference type="Gene3D" id="1.20.5.320">
    <property type="entry name" value="6-Phosphogluconate Dehydrogenase, domain 3"/>
    <property type="match status" value="1"/>
</dbReference>
<feature type="domain" description="Nematode cuticle collagen N-terminal" evidence="4">
    <location>
        <begin position="11"/>
        <end position="81"/>
    </location>
</feature>
<evidence type="ECO:0000256" key="2">
    <source>
        <dbReference type="SAM" id="MobiDB-lite"/>
    </source>
</evidence>
<dbReference type="OrthoDB" id="8939548at2759"/>
<dbReference type="PANTHER" id="PTHR24637:SF288">
    <property type="entry name" value="NEMATODE CUTICLE COLLAGEN N-TERMINAL DOMAIN-CONTAINING PROTEIN"/>
    <property type="match status" value="1"/>
</dbReference>
<dbReference type="EMBL" id="UYRV01000932">
    <property type="protein sequence ID" value="VDK45883.1"/>
    <property type="molecule type" value="Genomic_DNA"/>
</dbReference>
<dbReference type="SMART" id="SM01088">
    <property type="entry name" value="Col_cuticle_N"/>
    <property type="match status" value="1"/>
</dbReference>
<protein>
    <recommendedName>
        <fullName evidence="4">Nematode cuticle collagen N-terminal domain-containing protein</fullName>
    </recommendedName>
</protein>
<keyword evidence="3" id="KW-0812">Transmembrane</keyword>
<dbReference type="Pfam" id="PF01484">
    <property type="entry name" value="Col_cuticle_N"/>
    <property type="match status" value="1"/>
</dbReference>
<evidence type="ECO:0000313" key="6">
    <source>
        <dbReference type="Proteomes" id="UP000271889"/>
    </source>
</evidence>
<evidence type="ECO:0000256" key="1">
    <source>
        <dbReference type="ARBA" id="ARBA00022737"/>
    </source>
</evidence>